<dbReference type="InterPro" id="IPR012255">
    <property type="entry name" value="ETF_b"/>
</dbReference>
<dbReference type="GO" id="GO:0009055">
    <property type="term" value="F:electron transfer activity"/>
    <property type="evidence" value="ECO:0007669"/>
    <property type="project" value="InterPro"/>
</dbReference>
<gene>
    <name evidence="2" type="ORF">C0601_11490</name>
</gene>
<dbReference type="InterPro" id="IPR014729">
    <property type="entry name" value="Rossmann-like_a/b/a_fold"/>
</dbReference>
<dbReference type="PIRSF" id="PIRSF000090">
    <property type="entry name" value="Beta-ETF"/>
    <property type="match status" value="1"/>
</dbReference>
<protein>
    <submittedName>
        <fullName evidence="2">Electron transfer flavoprotein subunit beta</fullName>
    </submittedName>
</protein>
<dbReference type="SMART" id="SM00893">
    <property type="entry name" value="ETF"/>
    <property type="match status" value="1"/>
</dbReference>
<dbReference type="AlphaFoldDB" id="A0A2N5ZBD0"/>
<name>A0A2N5ZBD0_MUIH1</name>
<dbReference type="EMBL" id="PKTG01000123">
    <property type="protein sequence ID" value="PLX15978.1"/>
    <property type="molecule type" value="Genomic_DNA"/>
</dbReference>
<dbReference type="SUPFAM" id="SSF52402">
    <property type="entry name" value="Adenine nucleotide alpha hydrolases-like"/>
    <property type="match status" value="1"/>
</dbReference>
<feature type="domain" description="Electron transfer flavoprotein alpha/beta-subunit N-terminal" evidence="1">
    <location>
        <begin position="22"/>
        <end position="212"/>
    </location>
</feature>
<reference evidence="2 3" key="1">
    <citation type="submission" date="2017-11" db="EMBL/GenBank/DDBJ databases">
        <title>Genome-resolved metagenomics identifies genetic mobility, metabolic interactions, and unexpected diversity in perchlorate-reducing communities.</title>
        <authorList>
            <person name="Barnum T.P."/>
            <person name="Figueroa I.A."/>
            <person name="Carlstrom C.I."/>
            <person name="Lucas L.N."/>
            <person name="Engelbrektson A.L."/>
            <person name="Coates J.D."/>
        </authorList>
    </citation>
    <scope>NUCLEOTIDE SEQUENCE [LARGE SCALE GENOMIC DNA]</scope>
    <source>
        <strain evidence="2">BM706</strain>
    </source>
</reference>
<dbReference type="PANTHER" id="PTHR21294">
    <property type="entry name" value="ELECTRON TRANSFER FLAVOPROTEIN BETA-SUBUNIT"/>
    <property type="match status" value="1"/>
</dbReference>
<dbReference type="CDD" id="cd01714">
    <property type="entry name" value="ETF_beta"/>
    <property type="match status" value="1"/>
</dbReference>
<evidence type="ECO:0000313" key="3">
    <source>
        <dbReference type="Proteomes" id="UP000234857"/>
    </source>
</evidence>
<comment type="caution">
    <text evidence="2">The sequence shown here is derived from an EMBL/GenBank/DDBJ whole genome shotgun (WGS) entry which is preliminary data.</text>
</comment>
<dbReference type="PANTHER" id="PTHR21294:SF17">
    <property type="entry name" value="PROTEIN FIXA"/>
    <property type="match status" value="1"/>
</dbReference>
<dbReference type="Pfam" id="PF01012">
    <property type="entry name" value="ETF"/>
    <property type="match status" value="1"/>
</dbReference>
<organism evidence="2 3">
    <name type="scientific">Muiribacterium halophilum</name>
    <dbReference type="NCBI Taxonomy" id="2053465"/>
    <lineage>
        <taxon>Bacteria</taxon>
        <taxon>Candidatus Muiribacteriota</taxon>
        <taxon>Candidatus Muiribacteriia</taxon>
        <taxon>Candidatus Muiribacteriales</taxon>
        <taxon>Candidatus Muiribacteriaceae</taxon>
        <taxon>Candidatus Muiribacterium</taxon>
    </lineage>
</organism>
<sequence>MRIIVTVKQVPNTNEVRWDRSRGTLQREGVDSIINPEDKNALEAAIKLKEQHGAEVVVISMGPPQAKKALREVYALGADRAILVSDRAFAGADTLATSYVLSESIRKIGDFDLIFSGRQAIDGDTAQVGPQIAGFLDIPQITYVKDLKIENKSVKVQKETDFGYQWLEAKTPVLLTFIKEANDPGYPTLRGIFDSFERNIEVFSNTELQLEESRLGLDGSPTKVKKVFKPAPKGKGEIVEEGTARDMTCKIVDYIKEKNVIR</sequence>
<dbReference type="InterPro" id="IPR033948">
    <property type="entry name" value="ETF_beta_N"/>
</dbReference>
<accession>A0A2N5ZBD0</accession>
<dbReference type="Proteomes" id="UP000234857">
    <property type="component" value="Unassembled WGS sequence"/>
</dbReference>
<dbReference type="Gene3D" id="3.40.50.620">
    <property type="entry name" value="HUPs"/>
    <property type="match status" value="1"/>
</dbReference>
<evidence type="ECO:0000313" key="2">
    <source>
        <dbReference type="EMBL" id="PLX15978.1"/>
    </source>
</evidence>
<dbReference type="InterPro" id="IPR014730">
    <property type="entry name" value="ETF_a/b_N"/>
</dbReference>
<evidence type="ECO:0000259" key="1">
    <source>
        <dbReference type="SMART" id="SM00893"/>
    </source>
</evidence>
<proteinExistence type="predicted"/>